<reference evidence="2 3" key="1">
    <citation type="submission" date="2021-08" db="EMBL/GenBank/DDBJ databases">
        <authorList>
            <person name="Tuo L."/>
        </authorList>
    </citation>
    <scope>NUCLEOTIDE SEQUENCE [LARGE SCALE GENOMIC DNA]</scope>
    <source>
        <strain evidence="2 3">JCM 31229</strain>
    </source>
</reference>
<evidence type="ECO:0000256" key="1">
    <source>
        <dbReference type="SAM" id="Phobius"/>
    </source>
</evidence>
<organism evidence="2 3">
    <name type="scientific">Sphingomonas colocasiae</name>
    <dbReference type="NCBI Taxonomy" id="1848973"/>
    <lineage>
        <taxon>Bacteria</taxon>
        <taxon>Pseudomonadati</taxon>
        <taxon>Pseudomonadota</taxon>
        <taxon>Alphaproteobacteria</taxon>
        <taxon>Sphingomonadales</taxon>
        <taxon>Sphingomonadaceae</taxon>
        <taxon>Sphingomonas</taxon>
    </lineage>
</organism>
<proteinExistence type="predicted"/>
<keyword evidence="1" id="KW-0472">Membrane</keyword>
<evidence type="ECO:0000313" key="2">
    <source>
        <dbReference type="EMBL" id="MBY8823649.1"/>
    </source>
</evidence>
<evidence type="ECO:0000313" key="3">
    <source>
        <dbReference type="Proteomes" id="UP000706039"/>
    </source>
</evidence>
<name>A0ABS7PUH3_9SPHN</name>
<accession>A0ABS7PUH3</accession>
<evidence type="ECO:0008006" key="4">
    <source>
        <dbReference type="Google" id="ProtNLM"/>
    </source>
</evidence>
<keyword evidence="1" id="KW-0812">Transmembrane</keyword>
<protein>
    <recommendedName>
        <fullName evidence="4">DUF2178 domain-containing protein</fullName>
    </recommendedName>
</protein>
<feature type="transmembrane region" description="Helical" evidence="1">
    <location>
        <begin position="41"/>
        <end position="67"/>
    </location>
</feature>
<gene>
    <name evidence="2" type="ORF">K7G82_15195</name>
</gene>
<keyword evidence="3" id="KW-1185">Reference proteome</keyword>
<dbReference type="Pfam" id="PF09946">
    <property type="entry name" value="DUF2178"/>
    <property type="match status" value="1"/>
</dbReference>
<dbReference type="RefSeq" id="WP_222990764.1">
    <property type="nucleotide sequence ID" value="NZ_JAINVV010000007.1"/>
</dbReference>
<sequence length="140" mass="15088">MTFREKIAWLTLGGLALAFGPYFFMIARLGNHPWLIGPASAGLFIAVVIILTIGMTIGSILVALSNVRDAERPSDERDREIARRASSIAYAVLIPALFVALGTLILGLGQAVLVNAVLAAIVIAELVRCALEIRGYRRGW</sequence>
<keyword evidence="1" id="KW-1133">Transmembrane helix</keyword>
<feature type="transmembrane region" description="Helical" evidence="1">
    <location>
        <begin position="88"/>
        <end position="106"/>
    </location>
</feature>
<dbReference type="InterPro" id="IPR019235">
    <property type="entry name" value="DUF2178_TM"/>
</dbReference>
<feature type="transmembrane region" description="Helical" evidence="1">
    <location>
        <begin position="112"/>
        <end position="131"/>
    </location>
</feature>
<dbReference type="EMBL" id="JAINVV010000007">
    <property type="protein sequence ID" value="MBY8823649.1"/>
    <property type="molecule type" value="Genomic_DNA"/>
</dbReference>
<feature type="transmembrane region" description="Helical" evidence="1">
    <location>
        <begin position="7"/>
        <end position="29"/>
    </location>
</feature>
<comment type="caution">
    <text evidence="2">The sequence shown here is derived from an EMBL/GenBank/DDBJ whole genome shotgun (WGS) entry which is preliminary data.</text>
</comment>
<dbReference type="Proteomes" id="UP000706039">
    <property type="component" value="Unassembled WGS sequence"/>
</dbReference>